<name>A0AC61R5C6_9FIRM</name>
<accession>A0AC61R5C6</accession>
<proteinExistence type="predicted"/>
<protein>
    <submittedName>
        <fullName evidence="1">Uncharacterized protein</fullName>
    </submittedName>
</protein>
<dbReference type="Proteomes" id="UP000308836">
    <property type="component" value="Unassembled WGS sequence"/>
</dbReference>
<dbReference type="EMBL" id="SRYG01000023">
    <property type="protein sequence ID" value="TGY65090.1"/>
    <property type="molecule type" value="Genomic_DNA"/>
</dbReference>
<comment type="caution">
    <text evidence="1">The sequence shown here is derived from an EMBL/GenBank/DDBJ whole genome shotgun (WGS) entry which is preliminary data.</text>
</comment>
<reference evidence="1" key="1">
    <citation type="submission" date="2019-04" db="EMBL/GenBank/DDBJ databases">
        <title>Microbes associate with the intestines of laboratory mice.</title>
        <authorList>
            <person name="Navarre W."/>
            <person name="Wong E."/>
            <person name="Huang K."/>
            <person name="Tropini C."/>
            <person name="Ng K."/>
            <person name="Yu B."/>
        </authorList>
    </citation>
    <scope>NUCLEOTIDE SEQUENCE</scope>
    <source>
        <strain evidence="1">NM09_H32</strain>
    </source>
</reference>
<evidence type="ECO:0000313" key="1">
    <source>
        <dbReference type="EMBL" id="TGY65090.1"/>
    </source>
</evidence>
<gene>
    <name evidence="1" type="ORF">E5336_10325</name>
</gene>
<evidence type="ECO:0000313" key="2">
    <source>
        <dbReference type="Proteomes" id="UP000308836"/>
    </source>
</evidence>
<sequence>MNKEEVLKKARKEGNKEYEKEERGRYSVFLSVVVLIGLQCVLLFLRDHGMDWEATLFGQGVLTVVWCGWPLCQFIRTRNKENLLLVVFGLAAWGIPLLSTFMKGR</sequence>
<organism evidence="1 2">
    <name type="scientific">Dubosiella muris</name>
    <dbReference type="NCBI Taxonomy" id="3038133"/>
    <lineage>
        <taxon>Bacteria</taxon>
        <taxon>Bacillati</taxon>
        <taxon>Bacillota</taxon>
        <taxon>Erysipelotrichia</taxon>
        <taxon>Erysipelotrichales</taxon>
        <taxon>Erysipelotrichaceae</taxon>
        <taxon>Dubosiella</taxon>
    </lineage>
</organism>
<keyword evidence="2" id="KW-1185">Reference proteome</keyword>